<gene>
    <name evidence="1" type="ORF">CLLI_22470</name>
</gene>
<protein>
    <submittedName>
        <fullName evidence="1">Uncharacterized protein</fullName>
    </submittedName>
</protein>
<dbReference type="AlphaFoldDB" id="A0A2T0B1J7"/>
<dbReference type="RefSeq" id="WP_170063717.1">
    <property type="nucleotide sequence ID" value="NZ_PVXO01000060.1"/>
</dbReference>
<dbReference type="Proteomes" id="UP000239706">
    <property type="component" value="Unassembled WGS sequence"/>
</dbReference>
<comment type="caution">
    <text evidence="1">The sequence shown here is derived from an EMBL/GenBank/DDBJ whole genome shotgun (WGS) entry which is preliminary data.</text>
</comment>
<evidence type="ECO:0000313" key="1">
    <source>
        <dbReference type="EMBL" id="PRR77683.1"/>
    </source>
</evidence>
<evidence type="ECO:0000313" key="2">
    <source>
        <dbReference type="Proteomes" id="UP000239706"/>
    </source>
</evidence>
<proteinExistence type="predicted"/>
<dbReference type="EMBL" id="PVXO01000060">
    <property type="protein sequence ID" value="PRR77683.1"/>
    <property type="molecule type" value="Genomic_DNA"/>
</dbReference>
<keyword evidence="2" id="KW-1185">Reference proteome</keyword>
<reference evidence="1 2" key="1">
    <citation type="submission" date="2018-03" db="EMBL/GenBank/DDBJ databases">
        <title>Genome sequence of Clostridium liquoris DSM 100320.</title>
        <authorList>
            <person name="Poehlein A."/>
            <person name="Daniel R."/>
        </authorList>
    </citation>
    <scope>NUCLEOTIDE SEQUENCE [LARGE SCALE GENOMIC DNA]</scope>
    <source>
        <strain evidence="1 2">DSM 100320</strain>
    </source>
</reference>
<accession>A0A2T0B1J7</accession>
<organism evidence="1 2">
    <name type="scientific">Clostridium liquoris</name>
    <dbReference type="NCBI Taxonomy" id="1289519"/>
    <lineage>
        <taxon>Bacteria</taxon>
        <taxon>Bacillati</taxon>
        <taxon>Bacillota</taxon>
        <taxon>Clostridia</taxon>
        <taxon>Eubacteriales</taxon>
        <taxon>Clostridiaceae</taxon>
        <taxon>Clostridium</taxon>
    </lineage>
</organism>
<name>A0A2T0B1J7_9CLOT</name>
<sequence length="54" mass="6279">MIRCPIINEDIDIGECVTIVDVCEECIKETVISDKIKKIDNWKEICKKCENHNN</sequence>